<dbReference type="InterPro" id="IPR001375">
    <property type="entry name" value="Peptidase_S9_cat"/>
</dbReference>
<dbReference type="InterPro" id="IPR011659">
    <property type="entry name" value="WD40"/>
</dbReference>
<dbReference type="KEGG" id="bmeg:BG04_2928"/>
<gene>
    <name evidence="6" type="ORF">BG04_2928</name>
</gene>
<accession>A0A0B6AUK6</accession>
<sequence>MNHLKKRTVTIEDLYELKSVYNPQISPDGKSVVYTVRETKKIENAYETQLFMLDIETKETKQLTYYKGNNHSPAWSPDGKWIAFLSDRSQAVQLYLLAVAGGEAEALTDLEKGVSNPVWSPYSDEIMFSTKVGEKAVRVEQNYEYPQPYEVERLLYKSDASGYLKGEYAQVAVVKLKNKEVTFLTDGPYHHSVGCWSPDTNSIVFCSSRGENPDLSLTMDVFILHRDTKKVTSITGETGYFHQVSWSPDGSYIAYIGNERTYGSASMNDIYIYQISNQKTACITAGIDLEVGDMVAGDFHFGRTAAGIMWGRNEEFYFVVSEKGSVGIYKGNVNGKLDPVFMDNAHVYGISVLPNCEEAIVAISTFTHPGDLYSLNLKTEELVKLTNVNDSFLKHVQLTEAESFYATSTDGIHIHSWVVKAAATNDVSPTILEIHGGPHLMYGHTFMFEFQVLASKGFNILFSNPRGGRGYGQAFTDAVRGDYGGMDYTDLMAVTDEAVKRYSYINEDKLGVTGGSYGGFMTNWIVGSTNRFKAAVTQRSISNWTSFYGVSDIGYYFTEWELKADIYENPEKLWNHSPLRLAENVKTPLLILHSEQDYRCPIEQAEQLYVALKRKDKEVEFIRFPQSNHELSRSGKPNLRTARLKYLTSWFKRYLKQSQ</sequence>
<protein>
    <recommendedName>
        <fullName evidence="5">Peptidase S9 prolyl oligopeptidase catalytic domain-containing protein</fullName>
    </recommendedName>
</protein>
<feature type="domain" description="Peptidase S9 prolyl oligopeptidase catalytic" evidence="5">
    <location>
        <begin position="445"/>
        <end position="657"/>
    </location>
</feature>
<dbReference type="Gene3D" id="2.120.10.30">
    <property type="entry name" value="TolB, C-terminal domain"/>
    <property type="match status" value="2"/>
</dbReference>
<dbReference type="SUPFAM" id="SSF53474">
    <property type="entry name" value="alpha/beta-Hydrolases"/>
    <property type="match status" value="1"/>
</dbReference>
<evidence type="ECO:0000256" key="4">
    <source>
        <dbReference type="ARBA" id="ARBA00022825"/>
    </source>
</evidence>
<dbReference type="Gene3D" id="3.40.50.1820">
    <property type="entry name" value="alpha/beta hydrolase"/>
    <property type="match status" value="1"/>
</dbReference>
<dbReference type="HOGENOM" id="CLU_008615_2_1_9"/>
<evidence type="ECO:0000256" key="2">
    <source>
        <dbReference type="ARBA" id="ARBA00022670"/>
    </source>
</evidence>
<dbReference type="InterPro" id="IPR029058">
    <property type="entry name" value="AB_hydrolase_fold"/>
</dbReference>
<dbReference type="EMBL" id="CP009920">
    <property type="protein sequence ID" value="AJI24822.1"/>
    <property type="molecule type" value="Genomic_DNA"/>
</dbReference>
<proteinExistence type="inferred from homology"/>
<dbReference type="RefSeq" id="WP_034654449.1">
    <property type="nucleotide sequence ID" value="NZ_BCVB01000007.1"/>
</dbReference>
<evidence type="ECO:0000256" key="1">
    <source>
        <dbReference type="ARBA" id="ARBA00010040"/>
    </source>
</evidence>
<reference evidence="6 7" key="1">
    <citation type="journal article" date="2015" name="Genome Announc.">
        <title>Complete genome sequences for 35 biothreat assay-relevant bacillus species.</title>
        <authorList>
            <person name="Johnson S.L."/>
            <person name="Daligault H.E."/>
            <person name="Davenport K.W."/>
            <person name="Jaissle J."/>
            <person name="Frey K.G."/>
            <person name="Ladner J.T."/>
            <person name="Broomall S.M."/>
            <person name="Bishop-Lilly K.A."/>
            <person name="Bruce D.C."/>
            <person name="Gibbons H.S."/>
            <person name="Coyne S.R."/>
            <person name="Lo C.C."/>
            <person name="Meincke L."/>
            <person name="Munk A.C."/>
            <person name="Koroleva G.I."/>
            <person name="Rosenzweig C.N."/>
            <person name="Palacios G.F."/>
            <person name="Redden C.L."/>
            <person name="Minogue T.D."/>
            <person name="Chain P.S."/>
        </authorList>
    </citation>
    <scope>NUCLEOTIDE SEQUENCE [LARGE SCALE GENOMIC DNA]</scope>
    <source>
        <strain evidence="7">ATCC 14581 / DSM 32 / JCM 2506 / NBRC 15308 / NCIMB 9376 / NCTC 10342 / NRRL B-14308 / VKM B-512</strain>
    </source>
</reference>
<organism evidence="6 7">
    <name type="scientific">Priestia megaterium (strain ATCC 14581 / DSM 32 / CCUG 1817 / JCM 2506 / NBRC 15308 / NCIMB 9376 / NCTC 10342 / NRRL B-14308 / VKM B-512 / Ford 19)</name>
    <name type="common">Bacillus megaterium</name>
    <dbReference type="NCBI Taxonomy" id="1348623"/>
    <lineage>
        <taxon>Bacteria</taxon>
        <taxon>Bacillati</taxon>
        <taxon>Bacillota</taxon>
        <taxon>Bacilli</taxon>
        <taxon>Bacillales</taxon>
        <taxon>Bacillaceae</taxon>
        <taxon>Priestia</taxon>
    </lineage>
</organism>
<dbReference type="InterPro" id="IPR011042">
    <property type="entry name" value="6-blade_b-propeller_TolB-like"/>
</dbReference>
<dbReference type="GeneID" id="93640994"/>
<evidence type="ECO:0000313" key="7">
    <source>
        <dbReference type="Proteomes" id="UP000031829"/>
    </source>
</evidence>
<dbReference type="PANTHER" id="PTHR42776">
    <property type="entry name" value="SERINE PEPTIDASE S9 FAMILY MEMBER"/>
    <property type="match status" value="1"/>
</dbReference>
<dbReference type="GO" id="GO:0004252">
    <property type="term" value="F:serine-type endopeptidase activity"/>
    <property type="evidence" value="ECO:0007669"/>
    <property type="project" value="TreeGrafter"/>
</dbReference>
<dbReference type="Pfam" id="PF00326">
    <property type="entry name" value="Peptidase_S9"/>
    <property type="match status" value="1"/>
</dbReference>
<keyword evidence="3" id="KW-0378">Hydrolase</keyword>
<keyword evidence="4" id="KW-0720">Serine protease</keyword>
<name>A0A0B6AUK6_PRIM2</name>
<dbReference type="Pfam" id="PF07676">
    <property type="entry name" value="PD40"/>
    <property type="match status" value="3"/>
</dbReference>
<dbReference type="PANTHER" id="PTHR42776:SF27">
    <property type="entry name" value="DIPEPTIDYL PEPTIDASE FAMILY MEMBER 6"/>
    <property type="match status" value="1"/>
</dbReference>
<dbReference type="FunFam" id="3.40.50.1820:FF:000028">
    <property type="entry name" value="S9 family peptidase"/>
    <property type="match status" value="1"/>
</dbReference>
<dbReference type="SUPFAM" id="SSF82171">
    <property type="entry name" value="DPP6 N-terminal domain-like"/>
    <property type="match status" value="1"/>
</dbReference>
<keyword evidence="2" id="KW-0645">Protease</keyword>
<dbReference type="AlphaFoldDB" id="A0A0B6AUK6"/>
<dbReference type="Proteomes" id="UP000031829">
    <property type="component" value="Chromosome"/>
</dbReference>
<evidence type="ECO:0000259" key="5">
    <source>
        <dbReference type="Pfam" id="PF00326"/>
    </source>
</evidence>
<evidence type="ECO:0000256" key="3">
    <source>
        <dbReference type="ARBA" id="ARBA00022801"/>
    </source>
</evidence>
<comment type="similarity">
    <text evidence="1">Belongs to the peptidase S9C family.</text>
</comment>
<dbReference type="GO" id="GO:0006508">
    <property type="term" value="P:proteolysis"/>
    <property type="evidence" value="ECO:0007669"/>
    <property type="project" value="UniProtKB-KW"/>
</dbReference>
<dbReference type="MEROPS" id="S09.071"/>
<evidence type="ECO:0000313" key="6">
    <source>
        <dbReference type="EMBL" id="AJI24822.1"/>
    </source>
</evidence>